<evidence type="ECO:0000313" key="2">
    <source>
        <dbReference type="EMBL" id="EFH51611.1"/>
    </source>
</evidence>
<evidence type="ECO:0000313" key="3">
    <source>
        <dbReference type="Proteomes" id="UP000008694"/>
    </source>
</evidence>
<name>D7LRC4_ARALL</name>
<feature type="region of interest" description="Disordered" evidence="1">
    <location>
        <begin position="1"/>
        <end position="283"/>
    </location>
</feature>
<feature type="compositionally biased region" description="Polar residues" evidence="1">
    <location>
        <begin position="204"/>
        <end position="217"/>
    </location>
</feature>
<sequence length="380" mass="43889">METCPLKPVSQNEVIQSEKDKEKYLGKLSSGKEISLPESPRPACQNIINGRTHPSWWRPNLDKPSQDLTDSSKAEYRRKKAEGKQPAISKAKNVWRRVENNRTQNWESSTRTRHTNLQESRFPSRVSDRRPDRSTAPIPRQWENLSNHPATKELKSNRETVIVSDSGRKRRLDDTFVEPNQKKSSSRERDVIPKLHHEQPRRTAMNSPGQSLKSWYDQTIEEEEETAREAREDPLETRFSKSIRIQDDLSVNPKIPQISSSQMVVEPQENWEEEEYMEEDVNENHQEGLEAGDTEWDENLAEEDQVDLEWEEDDEIAYHENENSLLDAGETMEDDDLLGEEFEDLKNTALEVDVAKGESISNASKVGLGLSKQKGKKKKK</sequence>
<feature type="compositionally biased region" description="Basic and acidic residues" evidence="1">
    <location>
        <begin position="227"/>
        <end position="247"/>
    </location>
</feature>
<dbReference type="HOGENOM" id="CLU_728335_0_0_1"/>
<dbReference type="Gramene" id="scaffold_500612.1">
    <property type="protein sequence ID" value="scaffold_500612.1"/>
    <property type="gene ID" value="scaffold_500612.1"/>
</dbReference>
<evidence type="ECO:0000256" key="1">
    <source>
        <dbReference type="SAM" id="MobiDB-lite"/>
    </source>
</evidence>
<feature type="compositionally biased region" description="Basic and acidic residues" evidence="1">
    <location>
        <begin position="60"/>
        <end position="75"/>
    </location>
</feature>
<dbReference type="AlphaFoldDB" id="D7LRC4"/>
<keyword evidence="3" id="KW-1185">Reference proteome</keyword>
<reference evidence="3" key="1">
    <citation type="journal article" date="2011" name="Nat. Genet.">
        <title>The Arabidopsis lyrata genome sequence and the basis of rapid genome size change.</title>
        <authorList>
            <person name="Hu T.T."/>
            <person name="Pattyn P."/>
            <person name="Bakker E.G."/>
            <person name="Cao J."/>
            <person name="Cheng J.-F."/>
            <person name="Clark R.M."/>
            <person name="Fahlgren N."/>
            <person name="Fawcett J.A."/>
            <person name="Grimwood J."/>
            <person name="Gundlach H."/>
            <person name="Haberer G."/>
            <person name="Hollister J.D."/>
            <person name="Ossowski S."/>
            <person name="Ottilar R.P."/>
            <person name="Salamov A.A."/>
            <person name="Schneeberger K."/>
            <person name="Spannagl M."/>
            <person name="Wang X."/>
            <person name="Yang L."/>
            <person name="Nasrallah M.E."/>
            <person name="Bergelson J."/>
            <person name="Carrington J.C."/>
            <person name="Gaut B.S."/>
            <person name="Schmutz J."/>
            <person name="Mayer K.F.X."/>
            <person name="Van de Peer Y."/>
            <person name="Grigoriev I.V."/>
            <person name="Nordborg M."/>
            <person name="Weigel D."/>
            <person name="Guo Y.-L."/>
        </authorList>
    </citation>
    <scope>NUCLEOTIDE SEQUENCE [LARGE SCALE GENOMIC DNA]</scope>
    <source>
        <strain evidence="3">cv. MN47</strain>
    </source>
</reference>
<protein>
    <submittedName>
        <fullName evidence="2">Uncharacterized protein</fullName>
    </submittedName>
</protein>
<feature type="compositionally biased region" description="Basic and acidic residues" evidence="1">
    <location>
        <begin position="185"/>
        <end position="201"/>
    </location>
</feature>
<feature type="compositionally biased region" description="Polar residues" evidence="1">
    <location>
        <begin position="101"/>
        <end position="119"/>
    </location>
</feature>
<gene>
    <name evidence="2" type="ORF">ARALYDRAFT_904908</name>
</gene>
<proteinExistence type="predicted"/>
<feature type="compositionally biased region" description="Acidic residues" evidence="1">
    <location>
        <begin position="269"/>
        <end position="281"/>
    </location>
</feature>
<feature type="region of interest" description="Disordered" evidence="1">
    <location>
        <begin position="355"/>
        <end position="380"/>
    </location>
</feature>
<dbReference type="Proteomes" id="UP000008694">
    <property type="component" value="Unassembled WGS sequence"/>
</dbReference>
<accession>D7LRC4</accession>
<dbReference type="EMBL" id="GL348717">
    <property type="protein sequence ID" value="EFH51611.1"/>
    <property type="molecule type" value="Genomic_DNA"/>
</dbReference>
<feature type="compositionally biased region" description="Basic and acidic residues" evidence="1">
    <location>
        <begin position="16"/>
        <end position="25"/>
    </location>
</feature>
<organism evidence="3">
    <name type="scientific">Arabidopsis lyrata subsp. lyrata</name>
    <name type="common">Lyre-leaved rock-cress</name>
    <dbReference type="NCBI Taxonomy" id="81972"/>
    <lineage>
        <taxon>Eukaryota</taxon>
        <taxon>Viridiplantae</taxon>
        <taxon>Streptophyta</taxon>
        <taxon>Embryophyta</taxon>
        <taxon>Tracheophyta</taxon>
        <taxon>Spermatophyta</taxon>
        <taxon>Magnoliopsida</taxon>
        <taxon>eudicotyledons</taxon>
        <taxon>Gunneridae</taxon>
        <taxon>Pentapetalae</taxon>
        <taxon>rosids</taxon>
        <taxon>malvids</taxon>
        <taxon>Brassicales</taxon>
        <taxon>Brassicaceae</taxon>
        <taxon>Camelineae</taxon>
        <taxon>Arabidopsis</taxon>
    </lineage>
</organism>